<accession>A0ABT7CV46</accession>
<name>A0ABT7CV46_9BACT</name>
<protein>
    <submittedName>
        <fullName evidence="3">Uncharacterized protein</fullName>
    </submittedName>
</protein>
<evidence type="ECO:0000313" key="4">
    <source>
        <dbReference type="Proteomes" id="UP001228581"/>
    </source>
</evidence>
<sequence>MSAIEKLKEEYDQKLKKEYDAYKEAKHLESQRSWGTKAYLYIGNHLNNRLSRLSPLQQRSIVLIVFGIFSIGFLLTISFSKQLSGNLNIQKATSVITPPELADKKYKVKTNLKRNTKAGTDSILNGAIKGSGSKPKSARPIEDSDITDTTNSQKPEKAKY</sequence>
<dbReference type="RefSeq" id="WP_314003296.1">
    <property type="nucleotide sequence ID" value="NZ_JASJOT010000034.1"/>
</dbReference>
<keyword evidence="4" id="KW-1185">Reference proteome</keyword>
<keyword evidence="2" id="KW-1133">Transmembrane helix</keyword>
<keyword evidence="2" id="KW-0812">Transmembrane</keyword>
<dbReference type="Proteomes" id="UP001228581">
    <property type="component" value="Unassembled WGS sequence"/>
</dbReference>
<comment type="caution">
    <text evidence="3">The sequence shown here is derived from an EMBL/GenBank/DDBJ whole genome shotgun (WGS) entry which is preliminary data.</text>
</comment>
<keyword evidence="2" id="KW-0472">Membrane</keyword>
<evidence type="ECO:0000256" key="1">
    <source>
        <dbReference type="SAM" id="MobiDB-lite"/>
    </source>
</evidence>
<dbReference type="EMBL" id="JASJOT010000034">
    <property type="protein sequence ID" value="MDJ1497603.1"/>
    <property type="molecule type" value="Genomic_DNA"/>
</dbReference>
<organism evidence="3 4">
    <name type="scientific">Xanthocytophaga flava</name>
    <dbReference type="NCBI Taxonomy" id="3048013"/>
    <lineage>
        <taxon>Bacteria</taxon>
        <taxon>Pseudomonadati</taxon>
        <taxon>Bacteroidota</taxon>
        <taxon>Cytophagia</taxon>
        <taxon>Cytophagales</taxon>
        <taxon>Rhodocytophagaceae</taxon>
        <taxon>Xanthocytophaga</taxon>
    </lineage>
</organism>
<feature type="region of interest" description="Disordered" evidence="1">
    <location>
        <begin position="121"/>
        <end position="160"/>
    </location>
</feature>
<gene>
    <name evidence="3" type="ORF">QNI19_31985</name>
</gene>
<evidence type="ECO:0000313" key="3">
    <source>
        <dbReference type="EMBL" id="MDJ1497603.1"/>
    </source>
</evidence>
<reference evidence="3 4" key="1">
    <citation type="submission" date="2023-05" db="EMBL/GenBank/DDBJ databases">
        <authorList>
            <person name="Zhang X."/>
        </authorList>
    </citation>
    <scope>NUCLEOTIDE SEQUENCE [LARGE SCALE GENOMIC DNA]</scope>
    <source>
        <strain evidence="3 4">DM2B3-1</strain>
    </source>
</reference>
<proteinExistence type="predicted"/>
<evidence type="ECO:0000256" key="2">
    <source>
        <dbReference type="SAM" id="Phobius"/>
    </source>
</evidence>
<feature type="transmembrane region" description="Helical" evidence="2">
    <location>
        <begin position="61"/>
        <end position="80"/>
    </location>
</feature>